<evidence type="ECO:0000313" key="3">
    <source>
        <dbReference type="EMBL" id="CAB4623920.1"/>
    </source>
</evidence>
<feature type="domain" description="MannoseP isomerase/GMP-like beta-helix" evidence="2">
    <location>
        <begin position="316"/>
        <end position="363"/>
    </location>
</feature>
<name>A0A6J6IHF8_9ZZZZ</name>
<protein>
    <submittedName>
        <fullName evidence="3">Unannotated protein</fullName>
    </submittedName>
</protein>
<dbReference type="Gene3D" id="3.90.550.10">
    <property type="entry name" value="Spore Coat Polysaccharide Biosynthesis Protein SpsA, Chain A"/>
    <property type="match status" value="1"/>
</dbReference>
<dbReference type="AlphaFoldDB" id="A0A6J6IHF8"/>
<dbReference type="Pfam" id="PF22640">
    <property type="entry name" value="ManC_GMP_beta-helix"/>
    <property type="match status" value="1"/>
</dbReference>
<dbReference type="SUPFAM" id="SSF53448">
    <property type="entry name" value="Nucleotide-diphospho-sugar transferases"/>
    <property type="match status" value="1"/>
</dbReference>
<evidence type="ECO:0000259" key="1">
    <source>
        <dbReference type="Pfam" id="PF00483"/>
    </source>
</evidence>
<dbReference type="EMBL" id="CAEZVM010000002">
    <property type="protein sequence ID" value="CAB4623920.1"/>
    <property type="molecule type" value="Genomic_DNA"/>
</dbReference>
<reference evidence="3" key="1">
    <citation type="submission" date="2020-05" db="EMBL/GenBank/DDBJ databases">
        <authorList>
            <person name="Chiriac C."/>
            <person name="Salcher M."/>
            <person name="Ghai R."/>
            <person name="Kavagutti S V."/>
        </authorList>
    </citation>
    <scope>NUCLEOTIDE SEQUENCE</scope>
</reference>
<sequence length="372" mass="39597">MTNPRKPLDRFHAVIPAGGVGSRLWPLSRASAPKFLHDLTGSGQTLLQDTWDRITPIAKPGRTMIVTGLAHEEAVKAQLPDLPEGNLVIEASPKDSTAAIALAAAILARREPDVILGSFAADHVIQDKKAFQKTVSEAVELAATDRIVVIGIEPTEPSMGFGYIKTGEALGISGAPSALKVDKFVEKPKLDRAKKYVESGKYLWNAGMFIAPAALLLRQLAKSEPALHAGVLELAAAWDTEQRAAVIKKVWPTLKKVAIDYSIAEPAAEAGLVAVIPGNFSWHDVGDFAAIAELQSQGRKNNLAVLGSARVLSDSSSGILVSDTKRMIAVIGLEDVIIVDTPDALLVTNKQNAQKVKALVDSLKATGHDEIL</sequence>
<feature type="domain" description="Nucleotidyl transferase" evidence="1">
    <location>
        <begin position="13"/>
        <end position="297"/>
    </location>
</feature>
<dbReference type="GO" id="GO:0009298">
    <property type="term" value="P:GDP-mannose biosynthetic process"/>
    <property type="evidence" value="ECO:0007669"/>
    <property type="project" value="TreeGrafter"/>
</dbReference>
<proteinExistence type="predicted"/>
<dbReference type="CDD" id="cd02509">
    <property type="entry name" value="GDP-M1P_Guanylyltransferase"/>
    <property type="match status" value="1"/>
</dbReference>
<dbReference type="InterPro" id="IPR005835">
    <property type="entry name" value="NTP_transferase_dom"/>
</dbReference>
<dbReference type="Pfam" id="PF00483">
    <property type="entry name" value="NTP_transferase"/>
    <property type="match status" value="1"/>
</dbReference>
<dbReference type="InterPro" id="IPR049577">
    <property type="entry name" value="GMPP_N"/>
</dbReference>
<dbReference type="InterPro" id="IPR051161">
    <property type="entry name" value="Mannose-6P_isomerase_type2"/>
</dbReference>
<organism evidence="3">
    <name type="scientific">freshwater metagenome</name>
    <dbReference type="NCBI Taxonomy" id="449393"/>
    <lineage>
        <taxon>unclassified sequences</taxon>
        <taxon>metagenomes</taxon>
        <taxon>ecological metagenomes</taxon>
    </lineage>
</organism>
<dbReference type="GO" id="GO:0004475">
    <property type="term" value="F:mannose-1-phosphate guanylyltransferase (GTP) activity"/>
    <property type="evidence" value="ECO:0007669"/>
    <property type="project" value="InterPro"/>
</dbReference>
<dbReference type="PANTHER" id="PTHR46390:SF1">
    <property type="entry name" value="MANNOSE-1-PHOSPHATE GUANYLYLTRANSFERASE"/>
    <property type="match status" value="1"/>
</dbReference>
<dbReference type="InterPro" id="IPR029044">
    <property type="entry name" value="Nucleotide-diphossugar_trans"/>
</dbReference>
<gene>
    <name evidence="3" type="ORF">UFOPK2032_00073</name>
</gene>
<dbReference type="PANTHER" id="PTHR46390">
    <property type="entry name" value="MANNOSE-1-PHOSPHATE GUANYLYLTRANSFERASE"/>
    <property type="match status" value="1"/>
</dbReference>
<dbReference type="SUPFAM" id="SSF159283">
    <property type="entry name" value="Guanosine diphospho-D-mannose pyrophosphorylase/mannose-6-phosphate isomerase linker domain"/>
    <property type="match status" value="1"/>
</dbReference>
<accession>A0A6J6IHF8</accession>
<dbReference type="InterPro" id="IPR054566">
    <property type="entry name" value="ManC/GMP-like_b-helix"/>
</dbReference>
<evidence type="ECO:0000259" key="2">
    <source>
        <dbReference type="Pfam" id="PF22640"/>
    </source>
</evidence>